<dbReference type="EMBL" id="JACZZA010000010">
    <property type="protein sequence ID" value="MBE1161835.1"/>
    <property type="molecule type" value="Genomic_DNA"/>
</dbReference>
<keyword evidence="1" id="KW-0472">Membrane</keyword>
<proteinExistence type="predicted"/>
<evidence type="ECO:0000256" key="1">
    <source>
        <dbReference type="SAM" id="Phobius"/>
    </source>
</evidence>
<organism evidence="2 3">
    <name type="scientific">Dyella acidiphila</name>
    <dbReference type="NCBI Taxonomy" id="2775866"/>
    <lineage>
        <taxon>Bacteria</taxon>
        <taxon>Pseudomonadati</taxon>
        <taxon>Pseudomonadota</taxon>
        <taxon>Gammaproteobacteria</taxon>
        <taxon>Lysobacterales</taxon>
        <taxon>Rhodanobacteraceae</taxon>
        <taxon>Dyella</taxon>
    </lineage>
</organism>
<comment type="caution">
    <text evidence="2">The sequence shown here is derived from an EMBL/GenBank/DDBJ whole genome shotgun (WGS) entry which is preliminary data.</text>
</comment>
<feature type="transmembrane region" description="Helical" evidence="1">
    <location>
        <begin position="20"/>
        <end position="38"/>
    </location>
</feature>
<gene>
    <name evidence="2" type="ORF">IGX34_15740</name>
</gene>
<evidence type="ECO:0000313" key="3">
    <source>
        <dbReference type="Proteomes" id="UP000651010"/>
    </source>
</evidence>
<sequence length="117" mass="12669">MNAQGHEKHHIDAPVLTRLGVGFACAVALILLLMALLWQHMVPRYPAVPAQQVPAPPRLQATPPADRAVLDRAQRQQLNSYGWVNQGSGVARIPIERAMQVLATQHDKAPASSGSAR</sequence>
<dbReference type="RefSeq" id="WP_192556679.1">
    <property type="nucleotide sequence ID" value="NZ_JACZZA010000010.1"/>
</dbReference>
<keyword evidence="1" id="KW-0812">Transmembrane</keyword>
<accession>A0ABR9GCR2</accession>
<reference evidence="2 3" key="1">
    <citation type="submission" date="2020-09" db="EMBL/GenBank/DDBJ databases">
        <title>Dyella sp. 7MK23 isolated from forest soil.</title>
        <authorList>
            <person name="Fu J."/>
        </authorList>
    </citation>
    <scope>NUCLEOTIDE SEQUENCE [LARGE SCALE GENOMIC DNA]</scope>
    <source>
        <strain evidence="2 3">7MK23</strain>
    </source>
</reference>
<dbReference type="Proteomes" id="UP000651010">
    <property type="component" value="Unassembled WGS sequence"/>
</dbReference>
<name>A0ABR9GCR2_9GAMM</name>
<keyword evidence="1" id="KW-1133">Transmembrane helix</keyword>
<evidence type="ECO:0000313" key="2">
    <source>
        <dbReference type="EMBL" id="MBE1161835.1"/>
    </source>
</evidence>
<keyword evidence="3" id="KW-1185">Reference proteome</keyword>
<protein>
    <submittedName>
        <fullName evidence="2">Uncharacterized protein</fullName>
    </submittedName>
</protein>